<evidence type="ECO:0000256" key="1">
    <source>
        <dbReference type="ARBA" id="ARBA00004370"/>
    </source>
</evidence>
<keyword evidence="5 6" id="KW-0012">Acyltransferase</keyword>
<feature type="domain" description="Phospholipid/glycerol acyltransferase" evidence="8">
    <location>
        <begin position="70"/>
        <end position="202"/>
    </location>
</feature>
<evidence type="ECO:0000313" key="10">
    <source>
        <dbReference type="Proteomes" id="UP000326759"/>
    </source>
</evidence>
<dbReference type="GO" id="GO:0019432">
    <property type="term" value="P:triglyceride biosynthetic process"/>
    <property type="evidence" value="ECO:0007669"/>
    <property type="project" value="TreeGrafter"/>
</dbReference>
<organism evidence="9 10">
    <name type="scientific">Armadillidium nasatum</name>
    <dbReference type="NCBI Taxonomy" id="96803"/>
    <lineage>
        <taxon>Eukaryota</taxon>
        <taxon>Metazoa</taxon>
        <taxon>Ecdysozoa</taxon>
        <taxon>Arthropoda</taxon>
        <taxon>Crustacea</taxon>
        <taxon>Multicrustacea</taxon>
        <taxon>Malacostraca</taxon>
        <taxon>Eumalacostraca</taxon>
        <taxon>Peracarida</taxon>
        <taxon>Isopoda</taxon>
        <taxon>Oniscidea</taxon>
        <taxon>Crinocheta</taxon>
        <taxon>Armadillidiidae</taxon>
        <taxon>Armadillidium</taxon>
    </lineage>
</organism>
<dbReference type="SMART" id="SM00563">
    <property type="entry name" value="PlsC"/>
    <property type="match status" value="1"/>
</dbReference>
<dbReference type="PANTHER" id="PTHR12563">
    <property type="entry name" value="GLYCEROL-3-PHOSPHATE ACYLTRANSFERASE"/>
    <property type="match status" value="1"/>
</dbReference>
<dbReference type="EMBL" id="SEYY01018436">
    <property type="protein sequence ID" value="KAB7499359.1"/>
    <property type="molecule type" value="Genomic_DNA"/>
</dbReference>
<comment type="subcellular location">
    <subcellularLocation>
        <location evidence="1">Membrane</location>
    </subcellularLocation>
</comment>
<accession>A0A5N5T068</accession>
<dbReference type="GO" id="GO:0006631">
    <property type="term" value="P:fatty acid metabolic process"/>
    <property type="evidence" value="ECO:0007669"/>
    <property type="project" value="TreeGrafter"/>
</dbReference>
<evidence type="ECO:0000256" key="5">
    <source>
        <dbReference type="ARBA" id="ARBA00023315"/>
    </source>
</evidence>
<dbReference type="GO" id="GO:0008654">
    <property type="term" value="P:phospholipid biosynthetic process"/>
    <property type="evidence" value="ECO:0007669"/>
    <property type="project" value="TreeGrafter"/>
</dbReference>
<protein>
    <submittedName>
        <fullName evidence="9">Glycerol-3-phosphate acyltransferase 1, mitochondrial</fullName>
    </submittedName>
</protein>
<dbReference type="Pfam" id="PF01553">
    <property type="entry name" value="Acyltransferase"/>
    <property type="match status" value="1"/>
</dbReference>
<dbReference type="AlphaFoldDB" id="A0A5N5T068"/>
<evidence type="ECO:0000313" key="9">
    <source>
        <dbReference type="EMBL" id="KAB7499359.1"/>
    </source>
</evidence>
<feature type="region of interest" description="Disordered" evidence="7">
    <location>
        <begin position="292"/>
        <end position="319"/>
    </location>
</feature>
<dbReference type="CDD" id="cd07993">
    <property type="entry name" value="LPLAT_DHAPAT-like"/>
    <property type="match status" value="1"/>
</dbReference>
<dbReference type="GO" id="GO:0004366">
    <property type="term" value="F:glycerol-3-phosphate O-acyltransferase activity"/>
    <property type="evidence" value="ECO:0007669"/>
    <property type="project" value="TreeGrafter"/>
</dbReference>
<dbReference type="GO" id="GO:0006072">
    <property type="term" value="P:glycerol-3-phosphate metabolic process"/>
    <property type="evidence" value="ECO:0007669"/>
    <property type="project" value="TreeGrafter"/>
</dbReference>
<gene>
    <name evidence="9" type="primary">Gpam</name>
    <name evidence="9" type="ORF">Anas_05812</name>
</gene>
<evidence type="ECO:0000256" key="4">
    <source>
        <dbReference type="ARBA" id="ARBA00023136"/>
    </source>
</evidence>
<comment type="similarity">
    <text evidence="2 6">Belongs to the GPAT/DAPAT family.</text>
</comment>
<reference evidence="9 10" key="1">
    <citation type="journal article" date="2019" name="PLoS Biol.">
        <title>Sex chromosomes control vertical transmission of feminizing Wolbachia symbionts in an isopod.</title>
        <authorList>
            <person name="Becking T."/>
            <person name="Chebbi M.A."/>
            <person name="Giraud I."/>
            <person name="Moumen B."/>
            <person name="Laverre T."/>
            <person name="Caubet Y."/>
            <person name="Peccoud J."/>
            <person name="Gilbert C."/>
            <person name="Cordaux R."/>
        </authorList>
    </citation>
    <scope>NUCLEOTIDE SEQUENCE [LARGE SCALE GENOMIC DNA]</scope>
    <source>
        <strain evidence="9">ANa2</strain>
        <tissue evidence="9">Whole body excluding digestive tract and cuticle</tissue>
    </source>
</reference>
<dbReference type="Proteomes" id="UP000326759">
    <property type="component" value="Unassembled WGS sequence"/>
</dbReference>
<dbReference type="GO" id="GO:0031966">
    <property type="term" value="C:mitochondrial membrane"/>
    <property type="evidence" value="ECO:0007669"/>
    <property type="project" value="TreeGrafter"/>
</dbReference>
<evidence type="ECO:0000256" key="2">
    <source>
        <dbReference type="ARBA" id="ARBA00007937"/>
    </source>
</evidence>
<dbReference type="PANTHER" id="PTHR12563:SF23">
    <property type="entry name" value="BCDNA.GH07066"/>
    <property type="match status" value="1"/>
</dbReference>
<dbReference type="InterPro" id="IPR045520">
    <property type="entry name" value="GPAT/DHAPAT_C"/>
</dbReference>
<evidence type="ECO:0000259" key="8">
    <source>
        <dbReference type="SMART" id="SM00563"/>
    </source>
</evidence>
<feature type="compositionally biased region" description="Low complexity" evidence="7">
    <location>
        <begin position="299"/>
        <end position="316"/>
    </location>
</feature>
<keyword evidence="10" id="KW-1185">Reference proteome</keyword>
<evidence type="ECO:0000256" key="6">
    <source>
        <dbReference type="PIRNR" id="PIRNR000437"/>
    </source>
</evidence>
<dbReference type="InterPro" id="IPR002123">
    <property type="entry name" value="Plipid/glycerol_acylTrfase"/>
</dbReference>
<evidence type="ECO:0000256" key="3">
    <source>
        <dbReference type="ARBA" id="ARBA00022679"/>
    </source>
</evidence>
<proteinExistence type="inferred from homology"/>
<keyword evidence="3 6" id="KW-0808">Transferase</keyword>
<dbReference type="SUPFAM" id="SSF69593">
    <property type="entry name" value="Glycerol-3-phosphate (1)-acyltransferase"/>
    <property type="match status" value="1"/>
</dbReference>
<dbReference type="Pfam" id="PF19277">
    <property type="entry name" value="GPAT_C"/>
    <property type="match status" value="2"/>
</dbReference>
<keyword evidence="4" id="KW-0472">Membrane</keyword>
<sequence>MVGYIYLSYPNIRNKPLKQLKIMKAALSSTLIRITGYVLFKVFNFLFMSVTVNEGQLQMIEAASKRNIPLIFVPLHRSHVDYLFVTWILFNREIPAPIVAAGDNLRMPVFGTLLRGLGGFFIKRRLESTKMRKDYVYRAILQTYMSQALHSGYNLEFFIEGGRTRTGKPCLPKGGLLSVIVDAYLNGTLDDALIIPIAINYDRILDGNFIREQLGQKKVPESFWRAVRAIVNVLSTSYGHSRIDFGQPFSLNEFFQSSKLYLPNKVPLTIGRDLSNHSPESSVSCQVKNSIPNGHHRSLSNPNNNYNSHSNPLSSNENGLIHSTRSNSSLFGCEYSEGYRDLVSSLASHIVYDAEKCQAIMSTNAVSWLLSYLHREGVTLDRLAHSVQFLQEDLRGMGRDTGFSGDCLATTIHAISMLGRSLVHVDGDPINDDPKCVFIRPVTVLPNVIELNYYANALSPLYAVDSIVATSLLTMADCDLWSYRDVESDCVISHAKLVERSKRLCHILRNEFIYVAPCSSLDKKINQSINNLVASGLLDGNERGFRRHYDMDIDNEMDDEEILSSNDEGSRYTLCPSTTNLEKLAMVTRGIIPLIESYYASVLHLSTLIGRPMPDQEFITSTQKSISVLLKKGVLLYGESIAVDPLRNALKLLEADGIIESYSQDNLKIIFLSKDFESEETLWSIQEEISSFRV</sequence>
<name>A0A5N5T068_9CRUS</name>
<dbReference type="OrthoDB" id="5962536at2759"/>
<comment type="caution">
    <text evidence="9">The sequence shown here is derived from an EMBL/GenBank/DDBJ whole genome shotgun (WGS) entry which is preliminary data.</text>
</comment>
<dbReference type="InterPro" id="IPR022284">
    <property type="entry name" value="GPAT/DHAPAT"/>
</dbReference>
<evidence type="ECO:0000256" key="7">
    <source>
        <dbReference type="SAM" id="MobiDB-lite"/>
    </source>
</evidence>
<dbReference type="PIRSF" id="PIRSF000437">
    <property type="entry name" value="GPAT_DHAPAT"/>
    <property type="match status" value="1"/>
</dbReference>
<dbReference type="InterPro" id="IPR041728">
    <property type="entry name" value="GPAT/DHAPAT_LPLAT"/>
</dbReference>